<reference evidence="2 3" key="1">
    <citation type="submission" date="2022-06" db="EMBL/GenBank/DDBJ databases">
        <title>Roseomonas CN29.</title>
        <authorList>
            <person name="Cheng Y."/>
            <person name="He X."/>
        </authorList>
    </citation>
    <scope>NUCLEOTIDE SEQUENCE [LARGE SCALE GENOMIC DNA]</scope>
    <source>
        <strain evidence="2 3">CN29</strain>
    </source>
</reference>
<protein>
    <submittedName>
        <fullName evidence="2">Uncharacterized protein</fullName>
    </submittedName>
</protein>
<comment type="caution">
    <text evidence="2">The sequence shown here is derived from an EMBL/GenBank/DDBJ whole genome shotgun (WGS) entry which is preliminary data.</text>
</comment>
<sequence length="81" mass="8587">MTIQLHGQDEAGGGACTADRSEQLHRICKAPALPTEASRDCQRQHPRTVKRCEAHERKRGIGIVSPGGGGDGLEKKVDAAA</sequence>
<feature type="region of interest" description="Disordered" evidence="1">
    <location>
        <begin position="60"/>
        <end position="81"/>
    </location>
</feature>
<evidence type="ECO:0000256" key="1">
    <source>
        <dbReference type="SAM" id="MobiDB-lite"/>
    </source>
</evidence>
<feature type="compositionally biased region" description="Basic and acidic residues" evidence="1">
    <location>
        <begin position="72"/>
        <end position="81"/>
    </location>
</feature>
<dbReference type="EMBL" id="JANJOU010000008">
    <property type="protein sequence ID" value="MCR0982822.1"/>
    <property type="molecule type" value="Genomic_DNA"/>
</dbReference>
<organism evidence="2 3">
    <name type="scientific">Roseomonas populi</name>
    <dbReference type="NCBI Taxonomy" id="3121582"/>
    <lineage>
        <taxon>Bacteria</taxon>
        <taxon>Pseudomonadati</taxon>
        <taxon>Pseudomonadota</taxon>
        <taxon>Alphaproteobacteria</taxon>
        <taxon>Acetobacterales</taxon>
        <taxon>Roseomonadaceae</taxon>
        <taxon>Roseomonas</taxon>
    </lineage>
</organism>
<keyword evidence="3" id="KW-1185">Reference proteome</keyword>
<accession>A0ABT1X3Y4</accession>
<evidence type="ECO:0000313" key="3">
    <source>
        <dbReference type="Proteomes" id="UP001524642"/>
    </source>
</evidence>
<proteinExistence type="predicted"/>
<evidence type="ECO:0000313" key="2">
    <source>
        <dbReference type="EMBL" id="MCR0982822.1"/>
    </source>
</evidence>
<name>A0ABT1X3Y4_9PROT</name>
<feature type="region of interest" description="Disordered" evidence="1">
    <location>
        <begin position="1"/>
        <end position="20"/>
    </location>
</feature>
<gene>
    <name evidence="2" type="ORF">NRP21_12255</name>
</gene>
<dbReference type="Proteomes" id="UP001524642">
    <property type="component" value="Unassembled WGS sequence"/>
</dbReference>